<comment type="caution">
    <text evidence="1">The sequence shown here is derived from an EMBL/GenBank/DDBJ whole genome shotgun (WGS) entry which is preliminary data.</text>
</comment>
<name>A0ABV2KZ96_9HYPH</name>
<proteinExistence type="predicted"/>
<organism evidence="1 2">
    <name type="scientific">Methylobacterium goesingense</name>
    <dbReference type="NCBI Taxonomy" id="243690"/>
    <lineage>
        <taxon>Bacteria</taxon>
        <taxon>Pseudomonadati</taxon>
        <taxon>Pseudomonadota</taxon>
        <taxon>Alphaproteobacteria</taxon>
        <taxon>Hyphomicrobiales</taxon>
        <taxon>Methylobacteriaceae</taxon>
        <taxon>Methylobacterium</taxon>
    </lineage>
</organism>
<keyword evidence="2" id="KW-1185">Reference proteome</keyword>
<protein>
    <submittedName>
        <fullName evidence="1">Uncharacterized protein</fullName>
    </submittedName>
</protein>
<evidence type="ECO:0000313" key="1">
    <source>
        <dbReference type="EMBL" id="MET3690889.1"/>
    </source>
</evidence>
<dbReference type="EMBL" id="JBEPMM010000001">
    <property type="protein sequence ID" value="MET3690889.1"/>
    <property type="molecule type" value="Genomic_DNA"/>
</dbReference>
<sequence length="106" mass="11597">MSAAPAPSHRSQDAARRLPELSDLAGRLADRVVEAQVAGEPVPDDHIRFLLDAALLLQEHGVGLPSLLGQIMRGAAEPEIRMPRVDEDDDAGRLAWLLRPFQETRS</sequence>
<evidence type="ECO:0000313" key="2">
    <source>
        <dbReference type="Proteomes" id="UP001549145"/>
    </source>
</evidence>
<accession>A0ABV2KZ96</accession>
<gene>
    <name evidence="1" type="ORF">ABID43_000408</name>
</gene>
<reference evidence="1 2" key="1">
    <citation type="submission" date="2024-06" db="EMBL/GenBank/DDBJ databases">
        <title>Genomic Encyclopedia of Type Strains, Phase IV (KMG-IV): sequencing the most valuable type-strain genomes for metagenomic binning, comparative biology and taxonomic classification.</title>
        <authorList>
            <person name="Goeker M."/>
        </authorList>
    </citation>
    <scope>NUCLEOTIDE SEQUENCE [LARGE SCALE GENOMIC DNA]</scope>
    <source>
        <strain evidence="1 2">DSM 21331</strain>
    </source>
</reference>
<dbReference type="Proteomes" id="UP001549145">
    <property type="component" value="Unassembled WGS sequence"/>
</dbReference>
<dbReference type="RefSeq" id="WP_238281059.1">
    <property type="nucleotide sequence ID" value="NZ_BPQL01000115.1"/>
</dbReference>